<dbReference type="AlphaFoldDB" id="T0QRZ8"/>
<protein>
    <submittedName>
        <fullName evidence="2">Uncharacterized protein</fullName>
    </submittedName>
</protein>
<organism evidence="2 3">
    <name type="scientific">Saprolegnia diclina (strain VS20)</name>
    <dbReference type="NCBI Taxonomy" id="1156394"/>
    <lineage>
        <taxon>Eukaryota</taxon>
        <taxon>Sar</taxon>
        <taxon>Stramenopiles</taxon>
        <taxon>Oomycota</taxon>
        <taxon>Saprolegniomycetes</taxon>
        <taxon>Saprolegniales</taxon>
        <taxon>Saprolegniaceae</taxon>
        <taxon>Saprolegnia</taxon>
    </lineage>
</organism>
<feature type="transmembrane region" description="Helical" evidence="1">
    <location>
        <begin position="353"/>
        <end position="374"/>
    </location>
</feature>
<proteinExistence type="predicted"/>
<keyword evidence="3" id="KW-1185">Reference proteome</keyword>
<accession>T0QRZ8</accession>
<dbReference type="eggNOG" id="ENOG502SK0F">
    <property type="taxonomic scope" value="Eukaryota"/>
</dbReference>
<dbReference type="GeneID" id="19942701"/>
<evidence type="ECO:0000313" key="2">
    <source>
        <dbReference type="EMBL" id="EQC40909.1"/>
    </source>
</evidence>
<feature type="transmembrane region" description="Helical" evidence="1">
    <location>
        <begin position="380"/>
        <end position="406"/>
    </location>
</feature>
<feature type="transmembrane region" description="Helical" evidence="1">
    <location>
        <begin position="443"/>
        <end position="465"/>
    </location>
</feature>
<dbReference type="VEuPathDB" id="FungiDB:SDRG_01974"/>
<evidence type="ECO:0000256" key="1">
    <source>
        <dbReference type="SAM" id="Phobius"/>
    </source>
</evidence>
<dbReference type="Proteomes" id="UP000030762">
    <property type="component" value="Unassembled WGS sequence"/>
</dbReference>
<dbReference type="OrthoDB" id="68488at2759"/>
<keyword evidence="1" id="KW-0472">Membrane</keyword>
<evidence type="ECO:0000313" key="3">
    <source>
        <dbReference type="Proteomes" id="UP000030762"/>
    </source>
</evidence>
<dbReference type="EMBL" id="JH767135">
    <property type="protein sequence ID" value="EQC40909.1"/>
    <property type="molecule type" value="Genomic_DNA"/>
</dbReference>
<dbReference type="InParanoid" id="T0QRZ8"/>
<feature type="transmembrane region" description="Helical" evidence="1">
    <location>
        <begin position="498"/>
        <end position="518"/>
    </location>
</feature>
<feature type="transmembrane region" description="Helical" evidence="1">
    <location>
        <begin position="324"/>
        <end position="341"/>
    </location>
</feature>
<reference evidence="2 3" key="1">
    <citation type="submission" date="2012-04" db="EMBL/GenBank/DDBJ databases">
        <title>The Genome Sequence of Saprolegnia declina VS20.</title>
        <authorList>
            <consortium name="The Broad Institute Genome Sequencing Platform"/>
            <person name="Russ C."/>
            <person name="Nusbaum C."/>
            <person name="Tyler B."/>
            <person name="van West P."/>
            <person name="Dieguez-Uribeondo J."/>
            <person name="de Bruijn I."/>
            <person name="Tripathy S."/>
            <person name="Jiang R."/>
            <person name="Young S.K."/>
            <person name="Zeng Q."/>
            <person name="Gargeya S."/>
            <person name="Fitzgerald M."/>
            <person name="Haas B."/>
            <person name="Abouelleil A."/>
            <person name="Alvarado L."/>
            <person name="Arachchi H.M."/>
            <person name="Berlin A."/>
            <person name="Chapman S.B."/>
            <person name="Goldberg J."/>
            <person name="Griggs A."/>
            <person name="Gujja S."/>
            <person name="Hansen M."/>
            <person name="Howarth C."/>
            <person name="Imamovic A."/>
            <person name="Larimer J."/>
            <person name="McCowen C."/>
            <person name="Montmayeur A."/>
            <person name="Murphy C."/>
            <person name="Neiman D."/>
            <person name="Pearson M."/>
            <person name="Priest M."/>
            <person name="Roberts A."/>
            <person name="Saif S."/>
            <person name="Shea T."/>
            <person name="Sisk P."/>
            <person name="Sykes S."/>
            <person name="Wortman J."/>
            <person name="Nusbaum C."/>
            <person name="Birren B."/>
        </authorList>
    </citation>
    <scope>NUCLEOTIDE SEQUENCE [LARGE SCALE GENOMIC DNA]</scope>
    <source>
        <strain evidence="2 3">VS20</strain>
    </source>
</reference>
<keyword evidence="1" id="KW-0812">Transmembrane</keyword>
<keyword evidence="1" id="KW-1133">Transmembrane helix</keyword>
<dbReference type="RefSeq" id="XP_008605753.1">
    <property type="nucleotide sequence ID" value="XM_008607531.1"/>
</dbReference>
<name>T0QRZ8_SAPDV</name>
<gene>
    <name evidence="2" type="ORF">SDRG_01974</name>
</gene>
<dbReference type="OMA" id="PWIDRIH"/>
<sequence length="660" mass="74325">MAPDREATAGAPLTSRRICFTLFSYVLFFTDIPRSGLGYETLPYPLYSQVTETIYSSWGPYDYKIIAITRNSSGSLVASDGTTTVSGATIWSYKYDTCSIGLRALVQHFAIPGWNPCLLYATHCASDAVVDAASLFTMLDNVVTTIAGLNDDGASLRLQYMYNDVIHDAASFTNAFMNRELRTVRAFHLASPHDLCDPHRARRPSFCDQAWANFSSLAPSASLEGVAKAIEARFAAKVATLDGVQQIAEMIVLECAADFRPWVGGISRAQPHDFDVVTFLRVRNCSTTCKTVYVDDFRYEGSLFRTNVVYWYRLIRLLRLVGQTYNIVRTLMLFFGCYVAAGQKLRSALRLFLSIPAQVIIYGSWLPVVVFALAHAIDSAMVYCVVYRAFATLNGDFALSGEFAYFLTRALTCHMRNLWVFSVVTKMLLYSSTWVRTQHLLGFRGYVLALISFSAIFFDVRLLMLRNANVLLHTRVAPSQTVQLIRYQHTLPTNSRLWGLYLDATSLVLSFFVLRVLLRLCGVARLCDYTFVPYAATAYANTTLFSAAWSSLFVSLDDPVSVNAVVAPHWILFPKLPQHVLINLVWMTDPIEFGSQYCRTVPLEKGRVYVYLERVSGNVLYHPWSVNELEGVVEDVSSSVHLLRVDRLWELPWIDRIHCS</sequence>